<dbReference type="PANTHER" id="PTHR42744:SF1">
    <property type="entry name" value="BINDING-PROTEIN-DEPENDENT TRANSPORT SYSTEMS INNER MEMBRANE COMPONENT"/>
    <property type="match status" value="1"/>
</dbReference>
<feature type="transmembrane region" description="Helical" evidence="5">
    <location>
        <begin position="189"/>
        <end position="214"/>
    </location>
</feature>
<feature type="transmembrane region" description="Helical" evidence="5">
    <location>
        <begin position="318"/>
        <end position="339"/>
    </location>
</feature>
<keyword evidence="4 5" id="KW-0472">Membrane</keyword>
<dbReference type="Gene3D" id="1.10.3720.10">
    <property type="entry name" value="MetI-like"/>
    <property type="match status" value="2"/>
</dbReference>
<comment type="similarity">
    <text evidence="5">Belongs to the binding-protein-dependent transport system permease family.</text>
</comment>
<feature type="transmembrane region" description="Helical" evidence="5">
    <location>
        <begin position="121"/>
        <end position="140"/>
    </location>
</feature>
<evidence type="ECO:0000256" key="1">
    <source>
        <dbReference type="ARBA" id="ARBA00004651"/>
    </source>
</evidence>
<dbReference type="SUPFAM" id="SSF161098">
    <property type="entry name" value="MetI-like"/>
    <property type="match status" value="2"/>
</dbReference>
<dbReference type="CDD" id="cd06261">
    <property type="entry name" value="TM_PBP2"/>
    <property type="match status" value="2"/>
</dbReference>
<evidence type="ECO:0000313" key="8">
    <source>
        <dbReference type="Proteomes" id="UP001499951"/>
    </source>
</evidence>
<dbReference type="Proteomes" id="UP001499951">
    <property type="component" value="Unassembled WGS sequence"/>
</dbReference>
<dbReference type="InterPro" id="IPR035906">
    <property type="entry name" value="MetI-like_sf"/>
</dbReference>
<feature type="transmembrane region" description="Helical" evidence="5">
    <location>
        <begin position="84"/>
        <end position="109"/>
    </location>
</feature>
<keyword evidence="8" id="KW-1185">Reference proteome</keyword>
<sequence length="560" mass="62140">MPRAWDVLAVLIVFGTIVLLAEASRELLAPLTTATAKTIALDPSNLPHYAFRTALRMLAAMVFSLLFTLTYATWAAKSRRAEMLLVPLLDILQSVPILGFISVTVVFFLSLAPGRILGAEIAAVFAIFTSQAWNMAFSFYQSLRTVPPELTEAGKTFGLSGWTRFWRIEAPFGLPQLVWNMMMSMSGGWFFVVASEAISVGPTSIALPGIGSYIQTAIAARDLSAILYAIGAMLVVIVIFDQLLFRPLVAWADRFRIDSEPSDEEPESWALTMYRRSRLFDALSHPFARLMRWSWTLKSPVRPRAVAVESHRSRIGDIVWYGLLTAGTAWVTWHVVHFVGTSFRWPDLLDAGLRGMATMVRVMVLIALASAIWTPLGVYIGLRPRLARVIQPVAQFLAAFPANLVFPIAVSLIVAWNLNPNIWLSPLMVLGTQWYILFNVIAGASALPRELKDAAANFQVKGWLWWKTVGLPAVMPYYVTGAITASGGSWNAAIVAEVVSWGNKSLHAYGLGAYIADATSAGDFKRIVIGILTMCIFVVIINRLFWRPLYWYAERKFRLA</sequence>
<protein>
    <submittedName>
        <fullName evidence="7">ABC transporter permease subunit</fullName>
    </submittedName>
</protein>
<evidence type="ECO:0000313" key="7">
    <source>
        <dbReference type="EMBL" id="GAA0565722.1"/>
    </source>
</evidence>
<proteinExistence type="inferred from homology"/>
<feature type="domain" description="ABC transmembrane type-1" evidence="6">
    <location>
        <begin position="359"/>
        <end position="545"/>
    </location>
</feature>
<keyword evidence="2 5" id="KW-0812">Transmembrane</keyword>
<dbReference type="RefSeq" id="WP_208393784.1">
    <property type="nucleotide sequence ID" value="NZ_BAAADD010000003.1"/>
</dbReference>
<keyword evidence="3 5" id="KW-1133">Transmembrane helix</keyword>
<name>A0ABN1EFT8_9PROT</name>
<keyword evidence="5" id="KW-0813">Transport</keyword>
<feature type="transmembrane region" description="Helical" evidence="5">
    <location>
        <begin position="394"/>
        <end position="416"/>
    </location>
</feature>
<dbReference type="EMBL" id="BAAADD010000003">
    <property type="protein sequence ID" value="GAA0565722.1"/>
    <property type="molecule type" value="Genomic_DNA"/>
</dbReference>
<feature type="transmembrane region" description="Helical" evidence="5">
    <location>
        <begin position="49"/>
        <end position="72"/>
    </location>
</feature>
<feature type="transmembrane region" description="Helical" evidence="5">
    <location>
        <begin position="226"/>
        <end position="245"/>
    </location>
</feature>
<accession>A0ABN1EFT8</accession>
<dbReference type="PROSITE" id="PS50928">
    <property type="entry name" value="ABC_TM1"/>
    <property type="match status" value="2"/>
</dbReference>
<gene>
    <name evidence="7" type="ORF">GCM10008942_12590</name>
</gene>
<reference evidence="7 8" key="1">
    <citation type="journal article" date="2019" name="Int. J. Syst. Evol. Microbiol.">
        <title>The Global Catalogue of Microorganisms (GCM) 10K type strain sequencing project: providing services to taxonomists for standard genome sequencing and annotation.</title>
        <authorList>
            <consortium name="The Broad Institute Genomics Platform"/>
            <consortium name="The Broad Institute Genome Sequencing Center for Infectious Disease"/>
            <person name="Wu L."/>
            <person name="Ma J."/>
        </authorList>
    </citation>
    <scope>NUCLEOTIDE SEQUENCE [LARGE SCALE GENOMIC DNA]</scope>
    <source>
        <strain evidence="7 8">JCM 15089</strain>
    </source>
</reference>
<feature type="domain" description="ABC transmembrane type-1" evidence="6">
    <location>
        <begin position="50"/>
        <end position="245"/>
    </location>
</feature>
<organism evidence="7 8">
    <name type="scientific">Rhizomicrobium electricum</name>
    <dbReference type="NCBI Taxonomy" id="480070"/>
    <lineage>
        <taxon>Bacteria</taxon>
        <taxon>Pseudomonadati</taxon>
        <taxon>Pseudomonadota</taxon>
        <taxon>Alphaproteobacteria</taxon>
        <taxon>Micropepsales</taxon>
        <taxon>Micropepsaceae</taxon>
        <taxon>Rhizomicrobium</taxon>
    </lineage>
</organism>
<evidence type="ECO:0000256" key="5">
    <source>
        <dbReference type="RuleBase" id="RU363032"/>
    </source>
</evidence>
<evidence type="ECO:0000256" key="2">
    <source>
        <dbReference type="ARBA" id="ARBA00022692"/>
    </source>
</evidence>
<dbReference type="PANTHER" id="PTHR42744">
    <property type="entry name" value="BINDING-PROTEIN-DEPENDENT TRANSPORT SYSTEMS INNER MEMBRANE COMPONENT"/>
    <property type="match status" value="1"/>
</dbReference>
<comment type="subcellular location">
    <subcellularLocation>
        <location evidence="1 5">Cell membrane</location>
        <topology evidence="1 5">Multi-pass membrane protein</topology>
    </subcellularLocation>
</comment>
<evidence type="ECO:0000259" key="6">
    <source>
        <dbReference type="PROSITE" id="PS50928"/>
    </source>
</evidence>
<evidence type="ECO:0000256" key="3">
    <source>
        <dbReference type="ARBA" id="ARBA00022989"/>
    </source>
</evidence>
<feature type="transmembrane region" description="Helical" evidence="5">
    <location>
        <begin position="359"/>
        <end position="382"/>
    </location>
</feature>
<evidence type="ECO:0000256" key="4">
    <source>
        <dbReference type="ARBA" id="ARBA00023136"/>
    </source>
</evidence>
<feature type="transmembrane region" description="Helical" evidence="5">
    <location>
        <begin position="422"/>
        <end position="442"/>
    </location>
</feature>
<comment type="caution">
    <text evidence="7">The sequence shown here is derived from an EMBL/GenBank/DDBJ whole genome shotgun (WGS) entry which is preliminary data.</text>
</comment>
<feature type="transmembrane region" description="Helical" evidence="5">
    <location>
        <begin position="527"/>
        <end position="546"/>
    </location>
</feature>
<dbReference type="Pfam" id="PF00528">
    <property type="entry name" value="BPD_transp_1"/>
    <property type="match status" value="2"/>
</dbReference>
<dbReference type="InterPro" id="IPR000515">
    <property type="entry name" value="MetI-like"/>
</dbReference>